<evidence type="ECO:0000259" key="5">
    <source>
        <dbReference type="Pfam" id="PF13356"/>
    </source>
</evidence>
<dbReference type="InterPro" id="IPR025166">
    <property type="entry name" value="Integrase_DNA_bind_dom"/>
</dbReference>
<organism evidence="6 7">
    <name type="scientific">Parapusillimonas granuli</name>
    <dbReference type="NCBI Taxonomy" id="380911"/>
    <lineage>
        <taxon>Bacteria</taxon>
        <taxon>Pseudomonadati</taxon>
        <taxon>Pseudomonadota</taxon>
        <taxon>Betaproteobacteria</taxon>
        <taxon>Burkholderiales</taxon>
        <taxon>Alcaligenaceae</taxon>
        <taxon>Parapusillimonas</taxon>
    </lineage>
</organism>
<evidence type="ECO:0000256" key="1">
    <source>
        <dbReference type="ARBA" id="ARBA00008857"/>
    </source>
</evidence>
<keyword evidence="2" id="KW-0229">DNA integration</keyword>
<keyword evidence="3" id="KW-0238">DNA-binding</keyword>
<evidence type="ECO:0000313" key="6">
    <source>
        <dbReference type="EMBL" id="NYT50890.1"/>
    </source>
</evidence>
<comment type="similarity">
    <text evidence="1">Belongs to the 'phage' integrase family.</text>
</comment>
<evidence type="ECO:0000256" key="2">
    <source>
        <dbReference type="ARBA" id="ARBA00022908"/>
    </source>
</evidence>
<reference evidence="6 7" key="1">
    <citation type="submission" date="2020-07" db="EMBL/GenBank/DDBJ databases">
        <title>Taxonomic revisions and descriptions of new bacterial species based on genomic comparisons in the high-G+C-content subgroup of the family Alcaligenaceae.</title>
        <authorList>
            <person name="Szabo A."/>
            <person name="Felfoldi T."/>
        </authorList>
    </citation>
    <scope>NUCLEOTIDE SEQUENCE [LARGE SCALE GENOMIC DNA]</scope>
    <source>
        <strain evidence="6 7">LMG 24012</strain>
    </source>
</reference>
<dbReference type="AlphaFoldDB" id="A0A853G7F2"/>
<dbReference type="InterPro" id="IPR013762">
    <property type="entry name" value="Integrase-like_cat_sf"/>
</dbReference>
<keyword evidence="7" id="KW-1185">Reference proteome</keyword>
<dbReference type="PANTHER" id="PTHR30629">
    <property type="entry name" value="PROPHAGE INTEGRASE"/>
    <property type="match status" value="1"/>
</dbReference>
<dbReference type="PANTHER" id="PTHR30629:SF2">
    <property type="entry name" value="PROPHAGE INTEGRASE INTS-RELATED"/>
    <property type="match status" value="1"/>
</dbReference>
<dbReference type="SUPFAM" id="SSF56349">
    <property type="entry name" value="DNA breaking-rejoining enzymes"/>
    <property type="match status" value="1"/>
</dbReference>
<sequence length="453" mass="50035">MTLLTSRAVDALKPKDQPYKIAIDRGLQLRVAPDGVKTLLVRYTVQGTSAVRQYRLPQDYGNGTGQIKLADARAEAQRIRALARAGVDWPAEEEARLQAEAQARETQAATDGQTLAEALREYAEEKRRAKDGLPLKARTKSEYTKMVEPGKIAKNGRKFADGELMTLADKPLSTITATDIKDTYTKLLGRSKRRADYAMQVLRAVLRWQGIKIDDNPLSQETAGRNRIVLAPPRGDPKPIPAEKLGAWWLAACASPRRVAANYYRFQLLTGCRGVEILGEKKYDYEPIRVRDVNLETGRILLIDTKNRSNHLLLLSREALAIAKEACERRKPEEPLFPITDARKTLAWINKQAGTTVQGHDMRATFTTIAEELVSGGVLKRMINHATNGDVTLGHYVGKGEAQLRAGWQTVADFIGNAAAEETARCTIPDAMPVSDSDEHDMAAVPDAAVEMA</sequence>
<dbReference type="Gene3D" id="1.10.443.10">
    <property type="entry name" value="Intergrase catalytic core"/>
    <property type="match status" value="1"/>
</dbReference>
<protein>
    <submittedName>
        <fullName evidence="6">Integrase family protein</fullName>
    </submittedName>
</protein>
<dbReference type="Proteomes" id="UP000559809">
    <property type="component" value="Unassembled WGS sequence"/>
</dbReference>
<dbReference type="InterPro" id="IPR050808">
    <property type="entry name" value="Phage_Integrase"/>
</dbReference>
<gene>
    <name evidence="6" type="ORF">H0A72_16365</name>
</gene>
<dbReference type="Pfam" id="PF13356">
    <property type="entry name" value="Arm-DNA-bind_3"/>
    <property type="match status" value="1"/>
</dbReference>
<dbReference type="GO" id="GO:0003677">
    <property type="term" value="F:DNA binding"/>
    <property type="evidence" value="ECO:0007669"/>
    <property type="project" value="UniProtKB-KW"/>
</dbReference>
<dbReference type="RefSeq" id="WP_180157284.1">
    <property type="nucleotide sequence ID" value="NZ_JACCEM010000009.1"/>
</dbReference>
<dbReference type="InterPro" id="IPR011010">
    <property type="entry name" value="DNA_brk_join_enz"/>
</dbReference>
<dbReference type="EMBL" id="JACCEM010000009">
    <property type="protein sequence ID" value="NYT50890.1"/>
    <property type="molecule type" value="Genomic_DNA"/>
</dbReference>
<feature type="domain" description="Integrase DNA-binding" evidence="5">
    <location>
        <begin position="4"/>
        <end position="94"/>
    </location>
</feature>
<evidence type="ECO:0000313" key="7">
    <source>
        <dbReference type="Proteomes" id="UP000559809"/>
    </source>
</evidence>
<evidence type="ECO:0000256" key="3">
    <source>
        <dbReference type="ARBA" id="ARBA00023125"/>
    </source>
</evidence>
<comment type="caution">
    <text evidence="6">The sequence shown here is derived from an EMBL/GenBank/DDBJ whole genome shotgun (WGS) entry which is preliminary data.</text>
</comment>
<dbReference type="Gene3D" id="1.10.150.130">
    <property type="match status" value="1"/>
</dbReference>
<name>A0A853G7F2_9BURK</name>
<proteinExistence type="inferred from homology"/>
<dbReference type="GO" id="GO:0015074">
    <property type="term" value="P:DNA integration"/>
    <property type="evidence" value="ECO:0007669"/>
    <property type="project" value="UniProtKB-KW"/>
</dbReference>
<dbReference type="InterPro" id="IPR038488">
    <property type="entry name" value="Integrase_DNA-bd_sf"/>
</dbReference>
<dbReference type="InterPro" id="IPR010998">
    <property type="entry name" value="Integrase_recombinase_N"/>
</dbReference>
<keyword evidence="4" id="KW-0233">DNA recombination</keyword>
<accession>A0A853G7F2</accession>
<dbReference type="Gene3D" id="3.30.160.390">
    <property type="entry name" value="Integrase, DNA-binding domain"/>
    <property type="match status" value="1"/>
</dbReference>
<evidence type="ECO:0000256" key="4">
    <source>
        <dbReference type="ARBA" id="ARBA00023172"/>
    </source>
</evidence>
<dbReference type="GO" id="GO:0006310">
    <property type="term" value="P:DNA recombination"/>
    <property type="evidence" value="ECO:0007669"/>
    <property type="project" value="UniProtKB-KW"/>
</dbReference>